<comment type="caution">
    <text evidence="1">The sequence shown here is derived from an EMBL/GenBank/DDBJ whole genome shotgun (WGS) entry which is preliminary data.</text>
</comment>
<proteinExistence type="predicted"/>
<evidence type="ECO:0000313" key="1">
    <source>
        <dbReference type="EMBL" id="KAJ1145459.1"/>
    </source>
</evidence>
<dbReference type="Proteomes" id="UP001066276">
    <property type="component" value="Chromosome 6"/>
</dbReference>
<reference evidence="1" key="1">
    <citation type="journal article" date="2022" name="bioRxiv">
        <title>Sequencing and chromosome-scale assembly of the giantPleurodeles waltlgenome.</title>
        <authorList>
            <person name="Brown T."/>
            <person name="Elewa A."/>
            <person name="Iarovenko S."/>
            <person name="Subramanian E."/>
            <person name="Araus A.J."/>
            <person name="Petzold A."/>
            <person name="Susuki M."/>
            <person name="Suzuki K.-i.T."/>
            <person name="Hayashi T."/>
            <person name="Toyoda A."/>
            <person name="Oliveira C."/>
            <person name="Osipova E."/>
            <person name="Leigh N.D."/>
            <person name="Simon A."/>
            <person name="Yun M.H."/>
        </authorList>
    </citation>
    <scope>NUCLEOTIDE SEQUENCE</scope>
    <source>
        <strain evidence="1">20211129_DDA</strain>
        <tissue evidence="1">Liver</tissue>
    </source>
</reference>
<sequence>MALVDDKVSWALHLLRKAGSLHLLKEADSWAREQRPMQCVSEEVAVVVAAWSPPRKLKAEALSAGKEGPLRCHAGSPSGGIRGCGGSARPVPYAACLRAT</sequence>
<gene>
    <name evidence="1" type="ORF">NDU88_011745</name>
</gene>
<keyword evidence="2" id="KW-1185">Reference proteome</keyword>
<dbReference type="EMBL" id="JANPWB010000010">
    <property type="protein sequence ID" value="KAJ1145459.1"/>
    <property type="molecule type" value="Genomic_DNA"/>
</dbReference>
<protein>
    <submittedName>
        <fullName evidence="1">Uncharacterized protein</fullName>
    </submittedName>
</protein>
<name>A0AAV7R2K1_PLEWA</name>
<evidence type="ECO:0000313" key="2">
    <source>
        <dbReference type="Proteomes" id="UP001066276"/>
    </source>
</evidence>
<accession>A0AAV7R2K1</accession>
<dbReference type="AlphaFoldDB" id="A0AAV7R2K1"/>
<organism evidence="1 2">
    <name type="scientific">Pleurodeles waltl</name>
    <name type="common">Iberian ribbed newt</name>
    <dbReference type="NCBI Taxonomy" id="8319"/>
    <lineage>
        <taxon>Eukaryota</taxon>
        <taxon>Metazoa</taxon>
        <taxon>Chordata</taxon>
        <taxon>Craniata</taxon>
        <taxon>Vertebrata</taxon>
        <taxon>Euteleostomi</taxon>
        <taxon>Amphibia</taxon>
        <taxon>Batrachia</taxon>
        <taxon>Caudata</taxon>
        <taxon>Salamandroidea</taxon>
        <taxon>Salamandridae</taxon>
        <taxon>Pleurodelinae</taxon>
        <taxon>Pleurodeles</taxon>
    </lineage>
</organism>